<feature type="transmembrane region" description="Helical" evidence="1">
    <location>
        <begin position="46"/>
        <end position="79"/>
    </location>
</feature>
<name>A0A4R7V637_9PSEU</name>
<gene>
    <name evidence="2" type="ORF">CLV71_113202</name>
</gene>
<evidence type="ECO:0000313" key="2">
    <source>
        <dbReference type="EMBL" id="TDV44943.1"/>
    </source>
</evidence>
<proteinExistence type="predicted"/>
<reference evidence="2 3" key="1">
    <citation type="submission" date="2019-03" db="EMBL/GenBank/DDBJ databases">
        <title>Genomic Encyclopedia of Archaeal and Bacterial Type Strains, Phase II (KMG-II): from individual species to whole genera.</title>
        <authorList>
            <person name="Goeker M."/>
        </authorList>
    </citation>
    <scope>NUCLEOTIDE SEQUENCE [LARGE SCALE GENOMIC DNA]</scope>
    <source>
        <strain evidence="2 3">DSM 45499</strain>
    </source>
</reference>
<dbReference type="EMBL" id="SOCP01000013">
    <property type="protein sequence ID" value="TDV44943.1"/>
    <property type="molecule type" value="Genomic_DNA"/>
</dbReference>
<keyword evidence="1" id="KW-1133">Transmembrane helix</keyword>
<organism evidence="2 3">
    <name type="scientific">Actinophytocola oryzae</name>
    <dbReference type="NCBI Taxonomy" id="502181"/>
    <lineage>
        <taxon>Bacteria</taxon>
        <taxon>Bacillati</taxon>
        <taxon>Actinomycetota</taxon>
        <taxon>Actinomycetes</taxon>
        <taxon>Pseudonocardiales</taxon>
        <taxon>Pseudonocardiaceae</taxon>
    </lineage>
</organism>
<keyword evidence="1" id="KW-0812">Transmembrane</keyword>
<dbReference type="Pfam" id="PF19744">
    <property type="entry name" value="DUF6232"/>
    <property type="match status" value="1"/>
</dbReference>
<accession>A0A4R7V637</accession>
<protein>
    <submittedName>
        <fullName evidence="2">Uncharacterized protein</fullName>
    </submittedName>
</protein>
<dbReference type="Proteomes" id="UP000294927">
    <property type="component" value="Unassembled WGS sequence"/>
</dbReference>
<evidence type="ECO:0000313" key="3">
    <source>
        <dbReference type="Proteomes" id="UP000294927"/>
    </source>
</evidence>
<comment type="caution">
    <text evidence="2">The sequence shown here is derived from an EMBL/GenBank/DDBJ whole genome shotgun (WGS) entry which is preliminary data.</text>
</comment>
<dbReference type="RefSeq" id="WP_133906519.1">
    <property type="nucleotide sequence ID" value="NZ_SOCP01000013.1"/>
</dbReference>
<dbReference type="InterPro" id="IPR045629">
    <property type="entry name" value="DUF6232"/>
</dbReference>
<sequence>MRQQVGEIRITERDLRVGRQVYPLFTIARVQVVPLFVPRGSQRRRVFWLVVLALVTAVLAWWGLLLVACVPALWALLLLPRTVRHAMTPRRYGMFVEAAGIRYATLSAGDPYELRRLAELVRRALREPPETDQVLPVSADVALV</sequence>
<dbReference type="AlphaFoldDB" id="A0A4R7V637"/>
<keyword evidence="3" id="KW-1185">Reference proteome</keyword>
<evidence type="ECO:0000256" key="1">
    <source>
        <dbReference type="SAM" id="Phobius"/>
    </source>
</evidence>
<keyword evidence="1" id="KW-0472">Membrane</keyword>